<dbReference type="AlphaFoldDB" id="A0A397T4H3"/>
<keyword evidence="4" id="KW-0560">Oxidoreductase</keyword>
<dbReference type="PANTHER" id="PTHR43735:SF3">
    <property type="entry name" value="FERROPTOSIS SUPPRESSOR PROTEIN 1"/>
    <property type="match status" value="1"/>
</dbReference>
<keyword evidence="2" id="KW-0285">Flavoprotein</keyword>
<dbReference type="PRINTS" id="PR00411">
    <property type="entry name" value="PNDRDTASEI"/>
</dbReference>
<dbReference type="OrthoDB" id="202203at2759"/>
<evidence type="ECO:0000313" key="6">
    <source>
        <dbReference type="EMBL" id="RIA93063.1"/>
    </source>
</evidence>
<evidence type="ECO:0000259" key="5">
    <source>
        <dbReference type="Pfam" id="PF07992"/>
    </source>
</evidence>
<dbReference type="PANTHER" id="PTHR43735">
    <property type="entry name" value="APOPTOSIS-INDUCING FACTOR 1"/>
    <property type="match status" value="1"/>
</dbReference>
<dbReference type="STRING" id="658196.A0A397T4H3"/>
<feature type="domain" description="FAD/NAD(P)-binding" evidence="5">
    <location>
        <begin position="6"/>
        <end position="297"/>
    </location>
</feature>
<dbReference type="InterPro" id="IPR036188">
    <property type="entry name" value="FAD/NAD-bd_sf"/>
</dbReference>
<name>A0A397T4H3_9GLOM</name>
<reference evidence="6 7" key="1">
    <citation type="submission" date="2018-06" db="EMBL/GenBank/DDBJ databases">
        <title>Comparative genomics reveals the genomic features of Rhizophagus irregularis, R. cerebriforme, R. diaphanum and Gigaspora rosea, and their symbiotic lifestyle signature.</title>
        <authorList>
            <person name="Morin E."/>
            <person name="San Clemente H."/>
            <person name="Chen E.C.H."/>
            <person name="De La Providencia I."/>
            <person name="Hainaut M."/>
            <person name="Kuo A."/>
            <person name="Kohler A."/>
            <person name="Murat C."/>
            <person name="Tang N."/>
            <person name="Roy S."/>
            <person name="Loubradou J."/>
            <person name="Henrissat B."/>
            <person name="Grigoriev I.V."/>
            <person name="Corradi N."/>
            <person name="Roux C."/>
            <person name="Martin F.M."/>
        </authorList>
    </citation>
    <scope>NUCLEOTIDE SEQUENCE [LARGE SCALE GENOMIC DNA]</scope>
    <source>
        <strain evidence="6 7">DAOM 227022</strain>
    </source>
</reference>
<dbReference type="SUPFAM" id="SSF51905">
    <property type="entry name" value="FAD/NAD(P)-binding domain"/>
    <property type="match status" value="2"/>
</dbReference>
<organism evidence="6 7">
    <name type="scientific">Glomus cerebriforme</name>
    <dbReference type="NCBI Taxonomy" id="658196"/>
    <lineage>
        <taxon>Eukaryota</taxon>
        <taxon>Fungi</taxon>
        <taxon>Fungi incertae sedis</taxon>
        <taxon>Mucoromycota</taxon>
        <taxon>Glomeromycotina</taxon>
        <taxon>Glomeromycetes</taxon>
        <taxon>Glomerales</taxon>
        <taxon>Glomeraceae</taxon>
        <taxon>Glomus</taxon>
    </lineage>
</organism>
<dbReference type="GO" id="GO:0005737">
    <property type="term" value="C:cytoplasm"/>
    <property type="evidence" value="ECO:0007669"/>
    <property type="project" value="TreeGrafter"/>
</dbReference>
<dbReference type="Proteomes" id="UP000265703">
    <property type="component" value="Unassembled WGS sequence"/>
</dbReference>
<dbReference type="Pfam" id="PF07992">
    <property type="entry name" value="Pyr_redox_2"/>
    <property type="match status" value="1"/>
</dbReference>
<evidence type="ECO:0000256" key="3">
    <source>
        <dbReference type="ARBA" id="ARBA00022827"/>
    </source>
</evidence>
<comment type="caution">
    <text evidence="6">The sequence shown here is derived from an EMBL/GenBank/DDBJ whole genome shotgun (WGS) entry which is preliminary data.</text>
</comment>
<gene>
    <name evidence="6" type="ORF">C1645_763371</name>
</gene>
<keyword evidence="7" id="KW-1185">Reference proteome</keyword>
<evidence type="ECO:0000256" key="1">
    <source>
        <dbReference type="ARBA" id="ARBA00006442"/>
    </source>
</evidence>
<sequence length="381" mass="42020">MSTKQTIVVIGGGYGGLAVSQKLASKLSKSYQIILIERKSHFYHSVAGLRTVVEEGFEKNVFIPYDHIFDKHGDGKIIQGTVTKLNKNDLLVRKNDGEELHITFEYAVIATGSDYPRPAKFDGTNKEDGAKEIIRQREAVKNAQKILIVGGGPVGIELAGEIASVYGNEKEVTLVHGEDNLLSSGFPNKLRNLLAKQLKDLNVKLILGDKVDVHKNNIGNGLSKLTITTEKGQVIESDVQFISVGTKPNTSLIESLNDSLIDERNQLVKVKPTLQLDLNDEYDNIFAIGDIVNIPETKLAFRAGLHADLVSKNIFSLINKKNLEEYKPMKETIFVTVGKKSGAGLLPIFGGIVVGSMIVRNLKGKHLFVDRYWKEFNAIPE</sequence>
<keyword evidence="3" id="KW-0274">FAD</keyword>
<dbReference type="InterPro" id="IPR023753">
    <property type="entry name" value="FAD/NAD-binding_dom"/>
</dbReference>
<evidence type="ECO:0000256" key="4">
    <source>
        <dbReference type="ARBA" id="ARBA00023002"/>
    </source>
</evidence>
<evidence type="ECO:0000256" key="2">
    <source>
        <dbReference type="ARBA" id="ARBA00022630"/>
    </source>
</evidence>
<dbReference type="Gene3D" id="3.50.50.100">
    <property type="match status" value="1"/>
</dbReference>
<proteinExistence type="inferred from homology"/>
<evidence type="ECO:0000313" key="7">
    <source>
        <dbReference type="Proteomes" id="UP000265703"/>
    </source>
</evidence>
<dbReference type="PRINTS" id="PR00368">
    <property type="entry name" value="FADPNR"/>
</dbReference>
<dbReference type="GO" id="GO:0050660">
    <property type="term" value="F:flavin adenine dinucleotide binding"/>
    <property type="evidence" value="ECO:0007669"/>
    <property type="project" value="TreeGrafter"/>
</dbReference>
<accession>A0A397T4H3</accession>
<protein>
    <recommendedName>
        <fullName evidence="5">FAD/NAD(P)-binding domain-containing protein</fullName>
    </recommendedName>
</protein>
<comment type="similarity">
    <text evidence="1">Belongs to the FAD-dependent oxidoreductase family.</text>
</comment>
<dbReference type="EMBL" id="QKYT01000112">
    <property type="protein sequence ID" value="RIA93063.1"/>
    <property type="molecule type" value="Genomic_DNA"/>
</dbReference>
<dbReference type="GO" id="GO:0004174">
    <property type="term" value="F:electron-transferring-flavoprotein dehydrogenase activity"/>
    <property type="evidence" value="ECO:0007669"/>
    <property type="project" value="TreeGrafter"/>
</dbReference>